<evidence type="ECO:0000313" key="2">
    <source>
        <dbReference type="EMBL" id="MBW88803.1"/>
    </source>
</evidence>
<name>A0A2P2J5M8_RHIMU</name>
<dbReference type="AlphaFoldDB" id="A0A2P2J5M8"/>
<dbReference type="EMBL" id="GGEC01008320">
    <property type="protein sequence ID" value="MBW88803.1"/>
    <property type="molecule type" value="Transcribed_RNA"/>
</dbReference>
<reference evidence="2" key="1">
    <citation type="submission" date="2018-02" db="EMBL/GenBank/DDBJ databases">
        <title>Rhizophora mucronata_Transcriptome.</title>
        <authorList>
            <person name="Meera S.P."/>
            <person name="Sreeshan A."/>
            <person name="Augustine A."/>
        </authorList>
    </citation>
    <scope>NUCLEOTIDE SEQUENCE</scope>
    <source>
        <tissue evidence="2">Leaf</tissue>
    </source>
</reference>
<evidence type="ECO:0000256" key="1">
    <source>
        <dbReference type="SAM" id="Phobius"/>
    </source>
</evidence>
<proteinExistence type="predicted"/>
<keyword evidence="1" id="KW-0812">Transmembrane</keyword>
<keyword evidence="1" id="KW-1133">Transmembrane helix</keyword>
<protein>
    <submittedName>
        <fullName evidence="2">Uncharacterized protein LOC8268592</fullName>
    </submittedName>
</protein>
<feature type="transmembrane region" description="Helical" evidence="1">
    <location>
        <begin position="12"/>
        <end position="31"/>
    </location>
</feature>
<accession>A0A2P2J5M8</accession>
<keyword evidence="1" id="KW-0472">Membrane</keyword>
<sequence>MFHPFQQQDTTHLIFLMILMMMFLALLHLYYCPDKILLTCHMTLMRKNLILRETVFSKNSQHFSTGNQSFAGMKVLVLDHLFWEVPSKRGKIFDGNLILYLNVMLLREQAIVLSNGN</sequence>
<organism evidence="2">
    <name type="scientific">Rhizophora mucronata</name>
    <name type="common">Asiatic mangrove</name>
    <dbReference type="NCBI Taxonomy" id="61149"/>
    <lineage>
        <taxon>Eukaryota</taxon>
        <taxon>Viridiplantae</taxon>
        <taxon>Streptophyta</taxon>
        <taxon>Embryophyta</taxon>
        <taxon>Tracheophyta</taxon>
        <taxon>Spermatophyta</taxon>
        <taxon>Magnoliopsida</taxon>
        <taxon>eudicotyledons</taxon>
        <taxon>Gunneridae</taxon>
        <taxon>Pentapetalae</taxon>
        <taxon>rosids</taxon>
        <taxon>fabids</taxon>
        <taxon>Malpighiales</taxon>
        <taxon>Rhizophoraceae</taxon>
        <taxon>Rhizophora</taxon>
    </lineage>
</organism>